<proteinExistence type="predicted"/>
<accession>A0A7G6X8N7</accession>
<name>A0A7G6X8N7_9ACTN</name>
<sequence length="156" mass="16633">MADSDEVFLAVGGAVEVVAARVAEVLGLGDGLEPEDGSGEWAFVGRARTVDAPMGVFIGPNYLGSEPGVLTALDAYPVMVDIQFRTHKPLQAEEARLAFELMVAGMPDVPALLVHNVELLVAAYVPGQAPRYFEADLTPDAEDVETWGRGYCGRIE</sequence>
<reference evidence="2" key="1">
    <citation type="submission" date="2019-09" db="EMBL/GenBank/DDBJ databases">
        <title>Antimicrobial potential of Antarctic Bacteria.</title>
        <authorList>
            <person name="Benaud N."/>
            <person name="Edwards R.J."/>
            <person name="Ferrari B.C."/>
        </authorList>
    </citation>
    <scope>NUCLEOTIDE SEQUENCE [LARGE SCALE GENOMIC DNA]</scope>
    <source>
        <strain evidence="2">SPB151</strain>
    </source>
</reference>
<protein>
    <submittedName>
        <fullName evidence="1">Uncharacterized protein</fullName>
    </submittedName>
</protein>
<dbReference type="AlphaFoldDB" id="A0A7G6X8N7"/>
<gene>
    <name evidence="1" type="ORF">F1D05_37775</name>
</gene>
<reference evidence="1 2" key="2">
    <citation type="journal article" date="2020" name="Microbiol. Resour. Announc.">
        <title>Antarctic desert soil bacteria exhibit high novel natural product potential, evaluated through long-read genome sequencing and comparative genomics.</title>
        <authorList>
            <person name="Benaud N."/>
            <person name="Edwards R.J."/>
            <person name="Amos T.G."/>
            <person name="D'Agostino P.M."/>
            <person name="Gutierrez-Chavez C."/>
            <person name="Montgomery K."/>
            <person name="Nicetic I."/>
            <person name="Ferrari B.C."/>
        </authorList>
    </citation>
    <scope>NUCLEOTIDE SEQUENCE [LARGE SCALE GENOMIC DNA]</scope>
    <source>
        <strain evidence="1 2">SPB151</strain>
    </source>
</reference>
<dbReference type="RefSeq" id="WP_185445014.1">
    <property type="nucleotide sequence ID" value="NZ_CP043661.1"/>
</dbReference>
<evidence type="ECO:0000313" key="2">
    <source>
        <dbReference type="Proteomes" id="UP000515563"/>
    </source>
</evidence>
<evidence type="ECO:0000313" key="1">
    <source>
        <dbReference type="EMBL" id="QNE22602.1"/>
    </source>
</evidence>
<dbReference type="EMBL" id="CP043661">
    <property type="protein sequence ID" value="QNE22602.1"/>
    <property type="molecule type" value="Genomic_DNA"/>
</dbReference>
<dbReference type="KEGG" id="kqi:F1D05_37775"/>
<keyword evidence="2" id="KW-1185">Reference proteome</keyword>
<organism evidence="1 2">
    <name type="scientific">Kribbella qitaiheensis</name>
    <dbReference type="NCBI Taxonomy" id="1544730"/>
    <lineage>
        <taxon>Bacteria</taxon>
        <taxon>Bacillati</taxon>
        <taxon>Actinomycetota</taxon>
        <taxon>Actinomycetes</taxon>
        <taxon>Propionibacteriales</taxon>
        <taxon>Kribbellaceae</taxon>
        <taxon>Kribbella</taxon>
    </lineage>
</organism>
<dbReference type="Proteomes" id="UP000515563">
    <property type="component" value="Chromosome"/>
</dbReference>